<comment type="caution">
    <text evidence="1">The sequence shown here is derived from an EMBL/GenBank/DDBJ whole genome shotgun (WGS) entry which is preliminary data.</text>
</comment>
<dbReference type="Proteomes" id="UP000215559">
    <property type="component" value="Unassembled WGS sequence"/>
</dbReference>
<reference evidence="1 2" key="1">
    <citation type="submission" date="2017-07" db="EMBL/GenBank/DDBJ databases">
        <title>Recovery of genomes from metagenomes via a dereplication, aggregation, and scoring strategy.</title>
        <authorList>
            <person name="Sieber C.M."/>
            <person name="Probst A.J."/>
            <person name="Sharrar A."/>
            <person name="Thomas B.C."/>
            <person name="Hess M."/>
            <person name="Tringe S.G."/>
            <person name="Banfield J.F."/>
        </authorList>
    </citation>
    <scope>NUCLEOTIDE SEQUENCE [LARGE SCALE GENOMIC DNA]</scope>
    <source>
        <strain evidence="1">JGI_Cruoil_03_51_56</strain>
    </source>
</reference>
<organism evidence="1 2">
    <name type="scientific">candidate division WOR-3 bacterium JGI_Cruoil_03_51_56</name>
    <dbReference type="NCBI Taxonomy" id="1973747"/>
    <lineage>
        <taxon>Bacteria</taxon>
        <taxon>Bacteria division WOR-3</taxon>
    </lineage>
</organism>
<accession>A0A235BQU3</accession>
<protein>
    <submittedName>
        <fullName evidence="1">Uncharacterized protein</fullName>
    </submittedName>
</protein>
<dbReference type="EMBL" id="NOZP01000182">
    <property type="protein sequence ID" value="OYD14087.1"/>
    <property type="molecule type" value="Genomic_DNA"/>
</dbReference>
<dbReference type="AlphaFoldDB" id="A0A235BQU3"/>
<name>A0A235BQU3_UNCW3</name>
<evidence type="ECO:0000313" key="2">
    <source>
        <dbReference type="Proteomes" id="UP000215559"/>
    </source>
</evidence>
<evidence type="ECO:0000313" key="1">
    <source>
        <dbReference type="EMBL" id="OYD14087.1"/>
    </source>
</evidence>
<proteinExistence type="predicted"/>
<gene>
    <name evidence="1" type="ORF">CH330_09455</name>
</gene>
<sequence length="117" mass="13082">MPSLGMKGPYNLTPQKIDAVIVGVFAGNYAIGYTKESGAFVVRYVGRARDLNRELKTLPSDSSTKFKWSYAPSEKVAFDKECKTYHDFGGSDNLENEHHPARPDGTNWKCPVCDIYD</sequence>